<reference evidence="1 2" key="1">
    <citation type="journal article" date="2015" name="Genome Announc.">
        <title>Draft Genome Sequence and Gene Annotation of the Entomopathogenic Fungus Verticillium hemipterigenum.</title>
        <authorList>
            <person name="Horn F."/>
            <person name="Habel A."/>
            <person name="Scharf D.H."/>
            <person name="Dworschak J."/>
            <person name="Brakhage A.A."/>
            <person name="Guthke R."/>
            <person name="Hertweck C."/>
            <person name="Linde J."/>
        </authorList>
    </citation>
    <scope>NUCLEOTIDE SEQUENCE [LARGE SCALE GENOMIC DNA]</scope>
</reference>
<sequence length="312" mass="35595">MAKGGASRPLPWYQGPKLNPFVFPEGIFGPRIRFLGLIRGSARGETHRVDIDGQEYDLTVFKFYRWSDLVESTYFEQCPDQTIKDVIAQSDPFHCECRAYGRLKETNSEHLAIKCYGYIILNDDEEAQLLKASSSDWARPMGQKSQGIRAVAKECLPYNADLEYHMLPQIRRDMLDMHKIGICVYNLSKESYIQGKVADLSEAMVVPHRDLDLSSNGLTAKRNCQRDFINMDAIVDEWNTRHPKDTYNGFFTPAPHQQGRNVQWLANRLFSGSSKHVTAAEYDWKQAANARRTLAIALQRDGDGSRKRPRGS</sequence>
<dbReference type="HOGENOM" id="CLU_042091_1_0_1"/>
<accession>A0A0A1TJZ5</accession>
<protein>
    <submittedName>
        <fullName evidence="1">Uncharacterized protein</fullName>
    </submittedName>
</protein>
<dbReference type="STRING" id="1531966.A0A0A1TJZ5"/>
<dbReference type="OrthoDB" id="3432781at2759"/>
<evidence type="ECO:0000313" key="2">
    <source>
        <dbReference type="Proteomes" id="UP000039046"/>
    </source>
</evidence>
<keyword evidence="2" id="KW-1185">Reference proteome</keyword>
<dbReference type="EMBL" id="CDHN01000003">
    <property type="protein sequence ID" value="CEJ91055.1"/>
    <property type="molecule type" value="Genomic_DNA"/>
</dbReference>
<evidence type="ECO:0000313" key="1">
    <source>
        <dbReference type="EMBL" id="CEJ91055.1"/>
    </source>
</evidence>
<dbReference type="Pfam" id="PF13095">
    <property type="entry name" value="FTA2"/>
    <property type="match status" value="1"/>
</dbReference>
<organism evidence="1 2">
    <name type="scientific">[Torrubiella] hemipterigena</name>
    <dbReference type="NCBI Taxonomy" id="1531966"/>
    <lineage>
        <taxon>Eukaryota</taxon>
        <taxon>Fungi</taxon>
        <taxon>Dikarya</taxon>
        <taxon>Ascomycota</taxon>
        <taxon>Pezizomycotina</taxon>
        <taxon>Sordariomycetes</taxon>
        <taxon>Hypocreomycetidae</taxon>
        <taxon>Hypocreales</taxon>
        <taxon>Clavicipitaceae</taxon>
        <taxon>Clavicipitaceae incertae sedis</taxon>
        <taxon>'Torrubiella' clade</taxon>
    </lineage>
</organism>
<proteinExistence type="predicted"/>
<dbReference type="AlphaFoldDB" id="A0A0A1TJZ5"/>
<name>A0A0A1TJZ5_9HYPO</name>
<dbReference type="Proteomes" id="UP000039046">
    <property type="component" value="Unassembled WGS sequence"/>
</dbReference>
<gene>
    <name evidence="1" type="ORF">VHEMI06793</name>
</gene>
<dbReference type="InterPro" id="IPR025213">
    <property type="entry name" value="Sim4_Fta2"/>
</dbReference>